<sequence length="213" mass="23184">MLKRFGPLQIFFTISPDSAGTYNIAIKAGHLAEKAVDEANLTLVPNRAERKAIAARYPVECARYFLRVVETVIDVLLGWNRKTGAPKRGGIFGVVRAFGASAETQLAGDLHAHFAVWLHGFPSTSFEFAEALRDDLEYHDRIVQLVDSVLTATPPCLNDEQRCTGCHSDGNLNPVLPVVDAFRRPAPGAIAPTTAICGECHQVFKTSDIIDAP</sequence>
<dbReference type="InterPro" id="IPR025476">
    <property type="entry name" value="Helitron_helicase-like"/>
</dbReference>
<dbReference type="InterPro" id="IPR036280">
    <property type="entry name" value="Multihaem_cyt_sf"/>
</dbReference>
<dbReference type="AlphaFoldDB" id="A0A9W6X449"/>
<organism evidence="2 3">
    <name type="scientific">Phytophthora lilii</name>
    <dbReference type="NCBI Taxonomy" id="2077276"/>
    <lineage>
        <taxon>Eukaryota</taxon>
        <taxon>Sar</taxon>
        <taxon>Stramenopiles</taxon>
        <taxon>Oomycota</taxon>
        <taxon>Peronosporomycetes</taxon>
        <taxon>Peronosporales</taxon>
        <taxon>Peronosporaceae</taxon>
        <taxon>Phytophthora</taxon>
    </lineage>
</organism>
<dbReference type="OrthoDB" id="8196283at2759"/>
<protein>
    <submittedName>
        <fullName evidence="2">Unnamed protein product</fullName>
    </submittedName>
</protein>
<evidence type="ECO:0000313" key="2">
    <source>
        <dbReference type="EMBL" id="GMF30594.1"/>
    </source>
</evidence>
<accession>A0A9W6X449</accession>
<dbReference type="EMBL" id="BSXW01000849">
    <property type="protein sequence ID" value="GMF30594.1"/>
    <property type="molecule type" value="Genomic_DNA"/>
</dbReference>
<keyword evidence="3" id="KW-1185">Reference proteome</keyword>
<dbReference type="Pfam" id="PF14214">
    <property type="entry name" value="Helitron_like_N"/>
    <property type="match status" value="1"/>
</dbReference>
<proteinExistence type="predicted"/>
<comment type="caution">
    <text evidence="2">The sequence shown here is derived from an EMBL/GenBank/DDBJ whole genome shotgun (WGS) entry which is preliminary data.</text>
</comment>
<feature type="domain" description="Helitron helicase-like" evidence="1">
    <location>
        <begin position="1"/>
        <end position="114"/>
    </location>
</feature>
<gene>
    <name evidence="2" type="ORF">Plil01_001306200</name>
</gene>
<evidence type="ECO:0000259" key="1">
    <source>
        <dbReference type="Pfam" id="PF14214"/>
    </source>
</evidence>
<reference evidence="2" key="1">
    <citation type="submission" date="2023-04" db="EMBL/GenBank/DDBJ databases">
        <title>Phytophthora lilii NBRC 32176.</title>
        <authorList>
            <person name="Ichikawa N."/>
            <person name="Sato H."/>
            <person name="Tonouchi N."/>
        </authorList>
    </citation>
    <scope>NUCLEOTIDE SEQUENCE</scope>
    <source>
        <strain evidence="2">NBRC 32176</strain>
    </source>
</reference>
<dbReference type="Proteomes" id="UP001165083">
    <property type="component" value="Unassembled WGS sequence"/>
</dbReference>
<dbReference type="SUPFAM" id="SSF48695">
    <property type="entry name" value="Multiheme cytochromes"/>
    <property type="match status" value="1"/>
</dbReference>
<evidence type="ECO:0000313" key="3">
    <source>
        <dbReference type="Proteomes" id="UP001165083"/>
    </source>
</evidence>
<name>A0A9W6X449_9STRA</name>